<dbReference type="Gene3D" id="3.40.1010.10">
    <property type="entry name" value="Cobalt-precorrin-4 Transmethylase, Domain 1"/>
    <property type="match status" value="1"/>
</dbReference>
<dbReference type="InterPro" id="IPR012818">
    <property type="entry name" value="CbiE"/>
</dbReference>
<evidence type="ECO:0000256" key="3">
    <source>
        <dbReference type="ARBA" id="ARBA00022603"/>
    </source>
</evidence>
<dbReference type="PIRSF" id="PIRSF036428">
    <property type="entry name" value="CobL"/>
    <property type="match status" value="1"/>
</dbReference>
<dbReference type="Proteomes" id="UP000317573">
    <property type="component" value="Unassembled WGS sequence"/>
</dbReference>
<accession>A0A562E1T0</accession>
<evidence type="ECO:0000259" key="6">
    <source>
        <dbReference type="Pfam" id="PF00590"/>
    </source>
</evidence>
<evidence type="ECO:0000256" key="5">
    <source>
        <dbReference type="ARBA" id="ARBA00022691"/>
    </source>
</evidence>
<protein>
    <submittedName>
        <fullName evidence="7">Precorrin-6Y C5,15-methyltransferase (Decarboxylating)</fullName>
    </submittedName>
</protein>
<dbReference type="GO" id="GO:0008276">
    <property type="term" value="F:protein methyltransferase activity"/>
    <property type="evidence" value="ECO:0007669"/>
    <property type="project" value="InterPro"/>
</dbReference>
<dbReference type="InterPro" id="IPR029063">
    <property type="entry name" value="SAM-dependent_MTases_sf"/>
</dbReference>
<dbReference type="InterPro" id="IPR006365">
    <property type="entry name" value="Cbl_synth_CobL"/>
</dbReference>
<evidence type="ECO:0000256" key="4">
    <source>
        <dbReference type="ARBA" id="ARBA00022679"/>
    </source>
</evidence>
<dbReference type="SUPFAM" id="SSF53335">
    <property type="entry name" value="S-adenosyl-L-methionine-dependent methyltransferases"/>
    <property type="match status" value="1"/>
</dbReference>
<dbReference type="InterPro" id="IPR000878">
    <property type="entry name" value="4pyrrol_Mease"/>
</dbReference>
<dbReference type="InterPro" id="IPR050714">
    <property type="entry name" value="Cobalamin_biosynth_MTase"/>
</dbReference>
<keyword evidence="3 7" id="KW-0489">Methyltransferase</keyword>
<reference evidence="7 8" key="1">
    <citation type="submission" date="2019-07" db="EMBL/GenBank/DDBJ databases">
        <title>Genome sequencing of lignin-degrading bacterial isolates.</title>
        <authorList>
            <person name="Gladden J."/>
        </authorList>
    </citation>
    <scope>NUCLEOTIDE SEQUENCE [LARGE SCALE GENOMIC DNA]</scope>
    <source>
        <strain evidence="7 8">J45</strain>
    </source>
</reference>
<dbReference type="CDD" id="cd11644">
    <property type="entry name" value="Precorrin-6Y-MT"/>
    <property type="match status" value="1"/>
</dbReference>
<dbReference type="InterPro" id="IPR014777">
    <property type="entry name" value="4pyrrole_Mease_sub1"/>
</dbReference>
<dbReference type="EMBL" id="VLJT01000028">
    <property type="protein sequence ID" value="TWH15811.1"/>
    <property type="molecule type" value="Genomic_DNA"/>
</dbReference>
<evidence type="ECO:0000313" key="8">
    <source>
        <dbReference type="Proteomes" id="UP000317573"/>
    </source>
</evidence>
<dbReference type="NCBIfam" id="TIGR02469">
    <property type="entry name" value="CbiT"/>
    <property type="match status" value="1"/>
</dbReference>
<evidence type="ECO:0000256" key="2">
    <source>
        <dbReference type="ARBA" id="ARBA00022573"/>
    </source>
</evidence>
<keyword evidence="4 7" id="KW-0808">Transferase</keyword>
<evidence type="ECO:0000313" key="7">
    <source>
        <dbReference type="EMBL" id="TWH15811.1"/>
    </source>
</evidence>
<dbReference type="InterPro" id="IPR035996">
    <property type="entry name" value="4pyrrol_Methylase_sf"/>
</dbReference>
<dbReference type="SUPFAM" id="SSF53790">
    <property type="entry name" value="Tetrapyrrole methylase"/>
    <property type="match status" value="1"/>
</dbReference>
<dbReference type="PANTHER" id="PTHR43182">
    <property type="entry name" value="COBALT-PRECORRIN-6B C(15)-METHYLTRANSFERASE (DECARBOXYLATING)"/>
    <property type="match status" value="1"/>
</dbReference>
<dbReference type="NCBIfam" id="TIGR02467">
    <property type="entry name" value="CbiE"/>
    <property type="match status" value="1"/>
</dbReference>
<dbReference type="GO" id="GO:0032259">
    <property type="term" value="P:methylation"/>
    <property type="evidence" value="ECO:0007669"/>
    <property type="project" value="UniProtKB-KW"/>
</dbReference>
<dbReference type="CDD" id="cd02440">
    <property type="entry name" value="AdoMet_MTases"/>
    <property type="match status" value="1"/>
</dbReference>
<comment type="caution">
    <text evidence="7">The sequence shown here is derived from an EMBL/GenBank/DDBJ whole genome shotgun (WGS) entry which is preliminary data.</text>
</comment>
<proteinExistence type="predicted"/>
<keyword evidence="2" id="KW-0169">Cobalamin biosynthesis</keyword>
<name>A0A562E1T0_RHORH</name>
<dbReference type="Gene3D" id="3.40.50.150">
    <property type="entry name" value="Vaccinia Virus protein VP39"/>
    <property type="match status" value="1"/>
</dbReference>
<dbReference type="InterPro" id="IPR014008">
    <property type="entry name" value="Cbl_synth_MTase_CbiT"/>
</dbReference>
<dbReference type="PANTHER" id="PTHR43182:SF1">
    <property type="entry name" value="COBALT-PRECORRIN-7 C(5)-METHYLTRANSFERASE"/>
    <property type="match status" value="1"/>
</dbReference>
<feature type="domain" description="Tetrapyrrole methylase" evidence="6">
    <location>
        <begin position="19"/>
        <end position="205"/>
    </location>
</feature>
<gene>
    <name evidence="7" type="ORF">L618_000300003850</name>
</gene>
<keyword evidence="5" id="KW-0949">S-adenosyl-L-methionine</keyword>
<sequence length="415" mass="43553">MARGLWFTAMGPMRQTTGITVVGIGADGWAGVPSAVRERILTAEVLLGGRRHLDLVPACAAVREEWPSPLLSGLDDLFDRHAGKDVVALASGDPLVSGIGTTLIRRLGGDAVEVIPAVSSVALARARMGWSAEECETVTVVGREIDALRRVLTRGRKLVVLVDGARVADVATLLVAAGFGNSRVAVLSHLGAADESRIDAKAAHLTDTGVRSLSLMCVEVDGPAGLSTVPGLDDSLFEHDGQLSKRTVRVAAVCALAPRPGELLWDVGAGAGSVGIEWARTDPRCRTLAIEKDERRAGAIERNAAALGVPSTVRVVRGAAPAVLAGLPTPDAIFVGGGGSREGALDTCWEVLRPGGRLVAHAVTLETEAVLVWWWKAHGGELTRLSVEHADPIGTFTGWRAQRPVVQWSAVKGER</sequence>
<dbReference type="Pfam" id="PF00590">
    <property type="entry name" value="TP_methylase"/>
    <property type="match status" value="1"/>
</dbReference>
<dbReference type="AlphaFoldDB" id="A0A562E1T0"/>
<evidence type="ECO:0000256" key="1">
    <source>
        <dbReference type="ARBA" id="ARBA00004953"/>
    </source>
</evidence>
<dbReference type="UniPathway" id="UPA00148"/>
<dbReference type="GO" id="GO:0009236">
    <property type="term" value="P:cobalamin biosynthetic process"/>
    <property type="evidence" value="ECO:0007669"/>
    <property type="project" value="UniProtKB-UniPathway"/>
</dbReference>
<organism evidence="7 8">
    <name type="scientific">Rhodococcus rhodochrous J45</name>
    <dbReference type="NCBI Taxonomy" id="935266"/>
    <lineage>
        <taxon>Bacteria</taxon>
        <taxon>Bacillati</taxon>
        <taxon>Actinomycetota</taxon>
        <taxon>Actinomycetes</taxon>
        <taxon>Mycobacteriales</taxon>
        <taxon>Nocardiaceae</taxon>
        <taxon>Rhodococcus</taxon>
    </lineage>
</organism>
<comment type="pathway">
    <text evidence="1">Cofactor biosynthesis; adenosylcobalamin biosynthesis.</text>
</comment>